<comment type="similarity">
    <text evidence="1">Belongs to the complex I LYR family.</text>
</comment>
<feature type="compositionally biased region" description="Polar residues" evidence="2">
    <location>
        <begin position="509"/>
        <end position="521"/>
    </location>
</feature>
<evidence type="ECO:0000256" key="1">
    <source>
        <dbReference type="ARBA" id="ARBA00009508"/>
    </source>
</evidence>
<feature type="compositionally biased region" description="Low complexity" evidence="2">
    <location>
        <begin position="729"/>
        <end position="739"/>
    </location>
</feature>
<feature type="compositionally biased region" description="Low complexity" evidence="2">
    <location>
        <begin position="614"/>
        <end position="698"/>
    </location>
</feature>
<proteinExistence type="inferred from homology"/>
<dbReference type="Proteomes" id="UP000248817">
    <property type="component" value="Unassembled WGS sequence"/>
</dbReference>
<dbReference type="CDD" id="cd20264">
    <property type="entry name" value="Complex1_LYR_LYRM4"/>
    <property type="match status" value="1"/>
</dbReference>
<evidence type="ECO:0000313" key="4">
    <source>
        <dbReference type="EMBL" id="PYI27578.1"/>
    </source>
</evidence>
<feature type="compositionally biased region" description="Basic residues" evidence="2">
    <location>
        <begin position="342"/>
        <end position="359"/>
    </location>
</feature>
<dbReference type="InterPro" id="IPR045297">
    <property type="entry name" value="Complex1_LYR_LYRM4"/>
</dbReference>
<organism evidence="4 5">
    <name type="scientific">Aspergillus indologenus CBS 114.80</name>
    <dbReference type="NCBI Taxonomy" id="1450541"/>
    <lineage>
        <taxon>Eukaryota</taxon>
        <taxon>Fungi</taxon>
        <taxon>Dikarya</taxon>
        <taxon>Ascomycota</taxon>
        <taxon>Pezizomycotina</taxon>
        <taxon>Eurotiomycetes</taxon>
        <taxon>Eurotiomycetidae</taxon>
        <taxon>Eurotiales</taxon>
        <taxon>Aspergillaceae</taxon>
        <taxon>Aspergillus</taxon>
        <taxon>Aspergillus subgen. Circumdati</taxon>
    </lineage>
</organism>
<gene>
    <name evidence="4" type="ORF">BP00DRAFT_439044</name>
</gene>
<dbReference type="PANTHER" id="PTHR13166">
    <property type="entry name" value="PROTEIN C6ORF149"/>
    <property type="match status" value="1"/>
</dbReference>
<dbReference type="InterPro" id="IPR051522">
    <property type="entry name" value="ISC_assembly_LYR"/>
</dbReference>
<feature type="domain" description="Complex 1 LYR protein" evidence="3">
    <location>
        <begin position="13"/>
        <end position="70"/>
    </location>
</feature>
<evidence type="ECO:0000313" key="5">
    <source>
        <dbReference type="Proteomes" id="UP000248817"/>
    </source>
</evidence>
<feature type="compositionally biased region" description="Low complexity" evidence="2">
    <location>
        <begin position="782"/>
        <end position="797"/>
    </location>
</feature>
<feature type="compositionally biased region" description="Pro residues" evidence="2">
    <location>
        <begin position="798"/>
        <end position="812"/>
    </location>
</feature>
<feature type="compositionally biased region" description="Pro residues" evidence="2">
    <location>
        <begin position="743"/>
        <end position="757"/>
    </location>
</feature>
<keyword evidence="5" id="KW-1185">Reference proteome</keyword>
<feature type="compositionally biased region" description="Basic and acidic residues" evidence="2">
    <location>
        <begin position="567"/>
        <end position="576"/>
    </location>
</feature>
<evidence type="ECO:0000259" key="3">
    <source>
        <dbReference type="Pfam" id="PF05347"/>
    </source>
</evidence>
<sequence>MSVPTIGRDTAFQVRSLFRSLLRQSSQFSNYNFREYARRRTADAFREHQKETEDRRIQELIQDGIQNLRMLKRQTVISQFYQMDKLVVEGQETGKQTGSEGGIVRQKDTGTDSLQFRSSRSGRQFGDAANRNRTGQVDHDVFEGLPVRRWTRQTQTVSQEPKSEAPDSNDAQGPGGRPTIPEHPMPRDSHLLTPASRALLRAARAGCIYIRQASKEFEDEEKEATDGEEQPLIQSTERNFVTRKWTSVPKHLEAVEVEFLAKRRPGMPSLYGTSANADGSRNISIYEAWVPEGHKIEGEITDDAQVAAPSSTVTVTPEAPAPGTVIEGVGVVNAEGVVRRPPPPKRKAKGVGKGRRKKVMFAPGDGADASQVHGEDGTDPSRLSVDQAGQDDDDEEGEEADESDDETSVPPTSTEPSAAPEPLPTPALAVAEPQPPALETPSAAVSETPSQPTVTPPAPSEPSEPIETSAQPEDEQSINAKTASQSPSQNTPQAPVPETLPTTAIEPSGSANETVGQPTEQLQHDEDTVMEDSAALPETAPKPDSEQSAPEPMVNQTSDAQPNEEGTETKGLEKPSEAAQPKPIAENTPQTTSAAATTRPVEQPAAPNQAEKASQPPSEQSDPQPTSETPEQPTGQIPDDAAAPAAAEEQADQPAIEQQQPQVENSTTDQTASQATEASAAESAAPPANTLSTSTEQPSEPPQPSPEKPAAVASSEATPTPAPQPSPPQEQQQQQQQPEPEAPEPPTTSTPPVPAPELPSETPQPESVPDPQQPPDQPQPQEPETQDSQPPSTSAAPQDPPPTEPQQPPANPEPVESAPASTSANTDKPAEDPITTA</sequence>
<feature type="region of interest" description="Disordered" evidence="2">
    <location>
        <begin position="92"/>
        <end position="190"/>
    </location>
</feature>
<feature type="compositionally biased region" description="Pro residues" evidence="2">
    <location>
        <begin position="766"/>
        <end position="781"/>
    </location>
</feature>
<dbReference type="GO" id="GO:0016226">
    <property type="term" value="P:iron-sulfur cluster assembly"/>
    <property type="evidence" value="ECO:0007669"/>
    <property type="project" value="InterPro"/>
</dbReference>
<dbReference type="InterPro" id="IPR008011">
    <property type="entry name" value="Complex1_LYR_dom"/>
</dbReference>
<accession>A0A2V5HSW0</accession>
<evidence type="ECO:0000256" key="2">
    <source>
        <dbReference type="SAM" id="MobiDB-lite"/>
    </source>
</evidence>
<dbReference type="AlphaFoldDB" id="A0A2V5HSW0"/>
<protein>
    <recommendedName>
        <fullName evidence="3">Complex 1 LYR protein domain-containing protein</fullName>
    </recommendedName>
</protein>
<dbReference type="PANTHER" id="PTHR13166:SF7">
    <property type="entry name" value="LYR MOTIF-CONTAINING PROTEIN 4"/>
    <property type="match status" value="1"/>
</dbReference>
<dbReference type="GO" id="GO:1990221">
    <property type="term" value="C:L-cysteine desulfurase complex"/>
    <property type="evidence" value="ECO:0007669"/>
    <property type="project" value="TreeGrafter"/>
</dbReference>
<reference evidence="4 5" key="1">
    <citation type="submission" date="2018-02" db="EMBL/GenBank/DDBJ databases">
        <title>The genomes of Aspergillus section Nigri reveals drivers in fungal speciation.</title>
        <authorList>
            <consortium name="DOE Joint Genome Institute"/>
            <person name="Vesth T.C."/>
            <person name="Nybo J."/>
            <person name="Theobald S."/>
            <person name="Brandl J."/>
            <person name="Frisvad J.C."/>
            <person name="Nielsen K.F."/>
            <person name="Lyhne E.K."/>
            <person name="Kogle M.E."/>
            <person name="Kuo A."/>
            <person name="Riley R."/>
            <person name="Clum A."/>
            <person name="Nolan M."/>
            <person name="Lipzen A."/>
            <person name="Salamov A."/>
            <person name="Henrissat B."/>
            <person name="Wiebenga A."/>
            <person name="De vries R.P."/>
            <person name="Grigoriev I.V."/>
            <person name="Mortensen U.H."/>
            <person name="Andersen M.R."/>
            <person name="Baker S.E."/>
        </authorList>
    </citation>
    <scope>NUCLEOTIDE SEQUENCE [LARGE SCALE GENOMIC DNA]</scope>
    <source>
        <strain evidence="4 5">CBS 114.80</strain>
    </source>
</reference>
<dbReference type="EMBL" id="KZ825566">
    <property type="protein sequence ID" value="PYI27578.1"/>
    <property type="molecule type" value="Genomic_DNA"/>
</dbReference>
<name>A0A2V5HSW0_9EURO</name>
<dbReference type="Pfam" id="PF05347">
    <property type="entry name" value="Complex1_LYR"/>
    <property type="match status" value="1"/>
</dbReference>
<feature type="compositionally biased region" description="Polar residues" evidence="2">
    <location>
        <begin position="587"/>
        <end position="596"/>
    </location>
</feature>
<feature type="compositionally biased region" description="Acidic residues" evidence="2">
    <location>
        <begin position="389"/>
        <end position="407"/>
    </location>
</feature>
<feature type="compositionally biased region" description="Low complexity" evidence="2">
    <location>
        <begin position="709"/>
        <end position="719"/>
    </location>
</feature>
<feature type="compositionally biased region" description="Polar residues" evidence="2">
    <location>
        <begin position="111"/>
        <end position="122"/>
    </location>
</feature>
<feature type="compositionally biased region" description="Polar residues" evidence="2">
    <location>
        <begin position="477"/>
        <end position="493"/>
    </location>
</feature>
<feature type="region of interest" description="Disordered" evidence="2">
    <location>
        <begin position="336"/>
        <end position="837"/>
    </location>
</feature>
<dbReference type="GO" id="GO:0005739">
    <property type="term" value="C:mitochondrion"/>
    <property type="evidence" value="ECO:0007669"/>
    <property type="project" value="TreeGrafter"/>
</dbReference>